<dbReference type="Pfam" id="PF13561">
    <property type="entry name" value="adh_short_C2"/>
    <property type="match status" value="1"/>
</dbReference>
<dbReference type="Gene3D" id="3.40.50.720">
    <property type="entry name" value="NAD(P)-binding Rossmann-like Domain"/>
    <property type="match status" value="1"/>
</dbReference>
<dbReference type="OrthoDB" id="498125at2759"/>
<accession>A0A164NE82</accession>
<dbReference type="InterPro" id="IPR002347">
    <property type="entry name" value="SDR_fam"/>
</dbReference>
<organism evidence="1 2">
    <name type="scientific">Sistotremastrum niveocremeum HHB9708</name>
    <dbReference type="NCBI Taxonomy" id="1314777"/>
    <lineage>
        <taxon>Eukaryota</taxon>
        <taxon>Fungi</taxon>
        <taxon>Dikarya</taxon>
        <taxon>Basidiomycota</taxon>
        <taxon>Agaricomycotina</taxon>
        <taxon>Agaricomycetes</taxon>
        <taxon>Sistotremastrales</taxon>
        <taxon>Sistotremastraceae</taxon>
        <taxon>Sertulicium</taxon>
        <taxon>Sertulicium niveocremeum</taxon>
    </lineage>
</organism>
<keyword evidence="2" id="KW-1185">Reference proteome</keyword>
<evidence type="ECO:0008006" key="3">
    <source>
        <dbReference type="Google" id="ProtNLM"/>
    </source>
</evidence>
<dbReference type="EMBL" id="KV419446">
    <property type="protein sequence ID" value="KZS87621.1"/>
    <property type="molecule type" value="Genomic_DNA"/>
</dbReference>
<gene>
    <name evidence="1" type="ORF">SISNIDRAFT_460693</name>
</gene>
<protein>
    <recommendedName>
        <fullName evidence="3">NAD(P)-binding protein</fullName>
    </recommendedName>
</protein>
<dbReference type="Proteomes" id="UP000076722">
    <property type="component" value="Unassembled WGS sequence"/>
</dbReference>
<proteinExistence type="predicted"/>
<reference evidence="1 2" key="1">
    <citation type="journal article" date="2016" name="Mol. Biol. Evol.">
        <title>Comparative Genomics of Early-Diverging Mushroom-Forming Fungi Provides Insights into the Origins of Lignocellulose Decay Capabilities.</title>
        <authorList>
            <person name="Nagy L.G."/>
            <person name="Riley R."/>
            <person name="Tritt A."/>
            <person name="Adam C."/>
            <person name="Daum C."/>
            <person name="Floudas D."/>
            <person name="Sun H."/>
            <person name="Yadav J.S."/>
            <person name="Pangilinan J."/>
            <person name="Larsson K.H."/>
            <person name="Matsuura K."/>
            <person name="Barry K."/>
            <person name="Labutti K."/>
            <person name="Kuo R."/>
            <person name="Ohm R.A."/>
            <person name="Bhattacharya S.S."/>
            <person name="Shirouzu T."/>
            <person name="Yoshinaga Y."/>
            <person name="Martin F.M."/>
            <person name="Grigoriev I.V."/>
            <person name="Hibbett D.S."/>
        </authorList>
    </citation>
    <scope>NUCLEOTIDE SEQUENCE [LARGE SCALE GENOMIC DNA]</scope>
    <source>
        <strain evidence="1 2">HHB9708</strain>
    </source>
</reference>
<dbReference type="SUPFAM" id="SSF51735">
    <property type="entry name" value="NAD(P)-binding Rossmann-fold domains"/>
    <property type="match status" value="1"/>
</dbReference>
<evidence type="ECO:0000313" key="1">
    <source>
        <dbReference type="EMBL" id="KZS87621.1"/>
    </source>
</evidence>
<dbReference type="InterPro" id="IPR036291">
    <property type="entry name" value="NAD(P)-bd_dom_sf"/>
</dbReference>
<dbReference type="AlphaFoldDB" id="A0A164NE82"/>
<sequence>MGRACALNFARAGCKLVLTDINESGLNQTIKQAQSQSQLEVAVGVNKDVVGGVIDIKNSGELVQLIEDIPKRFGRLDYAV</sequence>
<name>A0A164NE82_9AGAM</name>
<evidence type="ECO:0000313" key="2">
    <source>
        <dbReference type="Proteomes" id="UP000076722"/>
    </source>
</evidence>